<dbReference type="AlphaFoldDB" id="A0AAC9N1T2"/>
<proteinExistence type="predicted"/>
<accession>A0AAC9N1T2</accession>
<dbReference type="RefSeq" id="WP_172803885.1">
    <property type="nucleotide sequence ID" value="NZ_CP014859.1"/>
</dbReference>
<keyword evidence="2" id="KW-1185">Reference proteome</keyword>
<protein>
    <submittedName>
        <fullName evidence="1">Uncharacterized protein</fullName>
    </submittedName>
</protein>
<name>A0AAC9N1T2_9PSEU</name>
<dbReference type="Proteomes" id="UP000095210">
    <property type="component" value="Chromosome"/>
</dbReference>
<evidence type="ECO:0000313" key="1">
    <source>
        <dbReference type="EMBL" id="AOS66121.1"/>
    </source>
</evidence>
<gene>
    <name evidence="1" type="ORF">TL08_26765</name>
</gene>
<dbReference type="KEGG" id="ahm:TL08_26765"/>
<sequence>MNLAARLRVRRDNKRPRTNRALQEAINSASSPALRDELLIIAQRHDLLNR</sequence>
<evidence type="ECO:0000313" key="2">
    <source>
        <dbReference type="Proteomes" id="UP000095210"/>
    </source>
</evidence>
<reference evidence="2" key="1">
    <citation type="submission" date="2016-03" db="EMBL/GenBank/DDBJ databases">
        <title>Complete genome sequence of the type strain Actinoalloteichus hymeniacidonis DSM 45092.</title>
        <authorList>
            <person name="Schaffert L."/>
            <person name="Albersmeier A."/>
            <person name="Winkler A."/>
            <person name="Kalinowski J."/>
            <person name="Zotchev S."/>
            <person name="Ruckert C."/>
        </authorList>
    </citation>
    <scope>NUCLEOTIDE SEQUENCE [LARGE SCALE GENOMIC DNA]</scope>
    <source>
        <strain evidence="2">HPA177(T) (DSM 45092(T))</strain>
    </source>
</reference>
<organism evidence="1 2">
    <name type="scientific">Actinoalloteichus hymeniacidonis</name>
    <dbReference type="NCBI Taxonomy" id="340345"/>
    <lineage>
        <taxon>Bacteria</taxon>
        <taxon>Bacillati</taxon>
        <taxon>Actinomycetota</taxon>
        <taxon>Actinomycetes</taxon>
        <taxon>Pseudonocardiales</taxon>
        <taxon>Pseudonocardiaceae</taxon>
        <taxon>Actinoalloteichus</taxon>
    </lineage>
</organism>
<dbReference type="EMBL" id="CP014859">
    <property type="protein sequence ID" value="AOS66121.1"/>
    <property type="molecule type" value="Genomic_DNA"/>
</dbReference>